<sequence>MLAAAGAVLVCALLWAAFARPRLVPRGLQNLAELGYLFVRDQVARPFLGKDADRWMGLLLSVFLLSWIWSLTGVIPGIQLPVSAYLAFPAVMAVAVYVIKIYVGVRAHGVRGYLDGLVPPGLPRGLYLVLLPMELRQNFATSLFTHMLRPVRGP</sequence>
<keyword evidence="13" id="KW-1185">Reference proteome</keyword>
<evidence type="ECO:0000256" key="11">
    <source>
        <dbReference type="SAM" id="Phobius"/>
    </source>
</evidence>
<evidence type="ECO:0000313" key="12">
    <source>
        <dbReference type="EMBL" id="GAA3131544.1"/>
    </source>
</evidence>
<evidence type="ECO:0000256" key="4">
    <source>
        <dbReference type="ARBA" id="ARBA00022547"/>
    </source>
</evidence>
<proteinExistence type="inferred from homology"/>
<comment type="subcellular location">
    <subcellularLocation>
        <location evidence="1">Membrane</location>
        <topology evidence="1">Multi-pass membrane protein</topology>
    </subcellularLocation>
</comment>
<reference evidence="13" key="1">
    <citation type="journal article" date="2019" name="Int. J. Syst. Evol. Microbiol.">
        <title>The Global Catalogue of Microorganisms (GCM) 10K type strain sequencing project: providing services to taxonomists for standard genome sequencing and annotation.</title>
        <authorList>
            <consortium name="The Broad Institute Genomics Platform"/>
            <consortium name="The Broad Institute Genome Sequencing Center for Infectious Disease"/>
            <person name="Wu L."/>
            <person name="Ma J."/>
        </authorList>
    </citation>
    <scope>NUCLEOTIDE SEQUENCE [LARGE SCALE GENOMIC DNA]</scope>
    <source>
        <strain evidence="13">JCM 9373</strain>
    </source>
</reference>
<evidence type="ECO:0000256" key="3">
    <source>
        <dbReference type="ARBA" id="ARBA00022448"/>
    </source>
</evidence>
<dbReference type="InterPro" id="IPR035908">
    <property type="entry name" value="F0_ATP_A_sf"/>
</dbReference>
<evidence type="ECO:0000256" key="9">
    <source>
        <dbReference type="ARBA" id="ARBA00023136"/>
    </source>
</evidence>
<dbReference type="Gene3D" id="1.20.120.220">
    <property type="entry name" value="ATP synthase, F0 complex, subunit A"/>
    <property type="match status" value="1"/>
</dbReference>
<organism evidence="12 13">
    <name type="scientific">Planomonospora alba</name>
    <dbReference type="NCBI Taxonomy" id="161354"/>
    <lineage>
        <taxon>Bacteria</taxon>
        <taxon>Bacillati</taxon>
        <taxon>Actinomycetota</taxon>
        <taxon>Actinomycetes</taxon>
        <taxon>Streptosporangiales</taxon>
        <taxon>Streptosporangiaceae</taxon>
        <taxon>Planomonospora</taxon>
    </lineage>
</organism>
<dbReference type="Proteomes" id="UP001500320">
    <property type="component" value="Unassembled WGS sequence"/>
</dbReference>
<comment type="similarity">
    <text evidence="2">Belongs to the ATPase A chain family.</text>
</comment>
<comment type="caution">
    <text evidence="12">The sequence shown here is derived from an EMBL/GenBank/DDBJ whole genome shotgun (WGS) entry which is preliminary data.</text>
</comment>
<dbReference type="Pfam" id="PF00119">
    <property type="entry name" value="ATP-synt_A"/>
    <property type="match status" value="1"/>
</dbReference>
<evidence type="ECO:0000256" key="6">
    <source>
        <dbReference type="ARBA" id="ARBA00022781"/>
    </source>
</evidence>
<accession>A0ABP6N098</accession>
<evidence type="ECO:0000256" key="5">
    <source>
        <dbReference type="ARBA" id="ARBA00022692"/>
    </source>
</evidence>
<evidence type="ECO:0000256" key="1">
    <source>
        <dbReference type="ARBA" id="ARBA00004141"/>
    </source>
</evidence>
<dbReference type="InterPro" id="IPR000568">
    <property type="entry name" value="ATP_synth_F0_asu"/>
</dbReference>
<dbReference type="RefSeq" id="WP_344858559.1">
    <property type="nucleotide sequence ID" value="NZ_BAAAUT010000015.1"/>
</dbReference>
<name>A0ABP6N098_9ACTN</name>
<evidence type="ECO:0000256" key="8">
    <source>
        <dbReference type="ARBA" id="ARBA00023065"/>
    </source>
</evidence>
<keyword evidence="7 11" id="KW-1133">Transmembrane helix</keyword>
<keyword evidence="4" id="KW-0138">CF(0)</keyword>
<keyword evidence="9 11" id="KW-0472">Membrane</keyword>
<protein>
    <submittedName>
        <fullName evidence="12">Uncharacterized protein</fullName>
    </submittedName>
</protein>
<evidence type="ECO:0000256" key="10">
    <source>
        <dbReference type="ARBA" id="ARBA00023310"/>
    </source>
</evidence>
<dbReference type="SUPFAM" id="SSF81336">
    <property type="entry name" value="F1F0 ATP synthase subunit A"/>
    <property type="match status" value="1"/>
</dbReference>
<keyword evidence="5 11" id="KW-0812">Transmembrane</keyword>
<evidence type="ECO:0000256" key="2">
    <source>
        <dbReference type="ARBA" id="ARBA00006810"/>
    </source>
</evidence>
<keyword evidence="3" id="KW-0813">Transport</keyword>
<gene>
    <name evidence="12" type="ORF">GCM10010466_22700</name>
</gene>
<feature type="transmembrane region" description="Helical" evidence="11">
    <location>
        <begin position="55"/>
        <end position="75"/>
    </location>
</feature>
<feature type="transmembrane region" description="Helical" evidence="11">
    <location>
        <begin position="82"/>
        <end position="105"/>
    </location>
</feature>
<keyword evidence="6" id="KW-0375">Hydrogen ion transport</keyword>
<keyword evidence="10" id="KW-0066">ATP synthesis</keyword>
<evidence type="ECO:0000256" key="7">
    <source>
        <dbReference type="ARBA" id="ARBA00022989"/>
    </source>
</evidence>
<dbReference type="EMBL" id="BAAAUT010000015">
    <property type="protein sequence ID" value="GAA3131544.1"/>
    <property type="molecule type" value="Genomic_DNA"/>
</dbReference>
<keyword evidence="8" id="KW-0406">Ion transport</keyword>
<evidence type="ECO:0000313" key="13">
    <source>
        <dbReference type="Proteomes" id="UP001500320"/>
    </source>
</evidence>